<proteinExistence type="predicted"/>
<comment type="caution">
    <text evidence="1">The sequence shown here is derived from an EMBL/GenBank/DDBJ whole genome shotgun (WGS) entry which is preliminary data.</text>
</comment>
<dbReference type="AlphaFoldDB" id="M0D476"/>
<protein>
    <submittedName>
        <fullName evidence="1">Uncharacterized protein</fullName>
    </submittedName>
</protein>
<keyword evidence="2" id="KW-1185">Reference proteome</keyword>
<evidence type="ECO:0000313" key="1">
    <source>
        <dbReference type="EMBL" id="ELZ28959.1"/>
    </source>
</evidence>
<accession>M0D476</accession>
<name>M0D476_HALPD</name>
<dbReference type="InParanoid" id="M0D476"/>
<reference evidence="1 2" key="1">
    <citation type="journal article" date="2014" name="PLoS Genet.">
        <title>Phylogenetically driven sequencing of extremely halophilic archaea reveals strategies for static and dynamic osmo-response.</title>
        <authorList>
            <person name="Becker E.A."/>
            <person name="Seitzer P.M."/>
            <person name="Tritt A."/>
            <person name="Larsen D."/>
            <person name="Krusor M."/>
            <person name="Yao A.I."/>
            <person name="Wu D."/>
            <person name="Madern D."/>
            <person name="Eisen J.A."/>
            <person name="Darling A.E."/>
            <person name="Facciotti M.T."/>
        </authorList>
    </citation>
    <scope>NUCLEOTIDE SEQUENCE [LARGE SCALE GENOMIC DNA]</scope>
    <source>
        <strain evidence="1 2">JCM 14848</strain>
    </source>
</reference>
<organism evidence="1 2">
    <name type="scientific">Halogeometricum pallidum JCM 14848</name>
    <dbReference type="NCBI Taxonomy" id="1227487"/>
    <lineage>
        <taxon>Archaea</taxon>
        <taxon>Methanobacteriati</taxon>
        <taxon>Methanobacteriota</taxon>
        <taxon>Stenosarchaea group</taxon>
        <taxon>Halobacteria</taxon>
        <taxon>Halobacteriales</taxon>
        <taxon>Haloferacaceae</taxon>
        <taxon>Halogeometricum</taxon>
    </lineage>
</organism>
<gene>
    <name evidence="1" type="ORF">C474_13694</name>
</gene>
<sequence length="134" mass="15008">MKGALRLAEKNQSQMTKVKDKIKNYLDKNGRSSVAEVAQGIDYSNGYTLKNLKELKSDGEVEGKKTKQIPALVVSGNFYVLTGDKDYLLSIVKRHAPHLMGRARGMSVTELQKLLTKEIADSVVGGPRPWEFWR</sequence>
<dbReference type="Proteomes" id="UP000011513">
    <property type="component" value="Unassembled WGS sequence"/>
</dbReference>
<dbReference type="EMBL" id="AOIV01000035">
    <property type="protein sequence ID" value="ELZ28959.1"/>
    <property type="molecule type" value="Genomic_DNA"/>
</dbReference>
<dbReference type="eggNOG" id="arCOG07566">
    <property type="taxonomic scope" value="Archaea"/>
</dbReference>
<evidence type="ECO:0000313" key="2">
    <source>
        <dbReference type="Proteomes" id="UP000011513"/>
    </source>
</evidence>
<dbReference type="RefSeq" id="WP_008387713.1">
    <property type="nucleotide sequence ID" value="NZ_AOIV01000035.1"/>
</dbReference>